<dbReference type="PROSITE" id="PS51257">
    <property type="entry name" value="PROKAR_LIPOPROTEIN"/>
    <property type="match status" value="1"/>
</dbReference>
<keyword evidence="2" id="KW-1185">Reference proteome</keyword>
<dbReference type="RefSeq" id="WP_190226257.1">
    <property type="nucleotide sequence ID" value="NZ_BNBS01000170.1"/>
</dbReference>
<accession>A0ABQ3P0X9</accession>
<gene>
    <name evidence="1" type="ORF">Shyd_00470</name>
</gene>
<protein>
    <recommendedName>
        <fullName evidence="3">Lipoprotein</fullName>
    </recommendedName>
</protein>
<organism evidence="1 2">
    <name type="scientific">Streptomyces hydrogenans</name>
    <dbReference type="NCBI Taxonomy" id="1873719"/>
    <lineage>
        <taxon>Bacteria</taxon>
        <taxon>Bacillati</taxon>
        <taxon>Actinomycetota</taxon>
        <taxon>Actinomycetes</taxon>
        <taxon>Kitasatosporales</taxon>
        <taxon>Streptomycetaceae</taxon>
        <taxon>Streptomyces</taxon>
    </lineage>
</organism>
<reference evidence="1" key="1">
    <citation type="submission" date="2024-05" db="EMBL/GenBank/DDBJ databases">
        <title>Whole genome shotgun sequence of Streptomyces hydrogenans NBRC 13475.</title>
        <authorList>
            <person name="Komaki H."/>
            <person name="Tamura T."/>
        </authorList>
    </citation>
    <scope>NUCLEOTIDE SEQUENCE</scope>
    <source>
        <strain evidence="1">NBRC 13475</strain>
    </source>
</reference>
<proteinExistence type="predicted"/>
<dbReference type="Proteomes" id="UP001052739">
    <property type="component" value="Unassembled WGS sequence"/>
</dbReference>
<dbReference type="EMBL" id="BNDW01000004">
    <property type="protein sequence ID" value="GHI18676.1"/>
    <property type="molecule type" value="Genomic_DNA"/>
</dbReference>
<name>A0ABQ3P0X9_9ACTN</name>
<sequence>MSRFHRSAANAAAVAMAAALVGCSGAEKPDPRPSATSPAPVVKLTAPEIRPGHHRIASEGPRRGSWDLGDVQLAKGISWVNVNCVASAGKGQITLTVDTVGKFSIDCPGNEVRINVNQLDLAEGRKGRFHIETTDHVQWIADIQAPD</sequence>
<comment type="caution">
    <text evidence="1">The sequence shown here is derived from an EMBL/GenBank/DDBJ whole genome shotgun (WGS) entry which is preliminary data.</text>
</comment>
<evidence type="ECO:0008006" key="3">
    <source>
        <dbReference type="Google" id="ProtNLM"/>
    </source>
</evidence>
<evidence type="ECO:0000313" key="1">
    <source>
        <dbReference type="EMBL" id="GHI18676.1"/>
    </source>
</evidence>
<evidence type="ECO:0000313" key="2">
    <source>
        <dbReference type="Proteomes" id="UP001052739"/>
    </source>
</evidence>